<gene>
    <name evidence="9" type="ORF">QWT69_04545</name>
</gene>
<evidence type="ECO:0000256" key="4">
    <source>
        <dbReference type="ARBA" id="ARBA00022982"/>
    </source>
</evidence>
<dbReference type="PANTHER" id="PTHR37823">
    <property type="entry name" value="CYTOCHROME C-553-LIKE"/>
    <property type="match status" value="1"/>
</dbReference>
<keyword evidence="7" id="KW-0732">Signal</keyword>
<dbReference type="InterPro" id="IPR036909">
    <property type="entry name" value="Cyt_c-like_dom_sf"/>
</dbReference>
<evidence type="ECO:0000259" key="8">
    <source>
        <dbReference type="PROSITE" id="PS51007"/>
    </source>
</evidence>
<dbReference type="PIRSF" id="PIRSF000025">
    <property type="entry name" value="Cytc_Bsub_c550"/>
    <property type="match status" value="1"/>
</dbReference>
<evidence type="ECO:0000256" key="6">
    <source>
        <dbReference type="PROSITE-ProRule" id="PRU00433"/>
    </source>
</evidence>
<evidence type="ECO:0000256" key="7">
    <source>
        <dbReference type="SAM" id="SignalP"/>
    </source>
</evidence>
<dbReference type="InterPro" id="IPR051811">
    <property type="entry name" value="Cytochrome_c550/c551-like"/>
</dbReference>
<dbReference type="RefSeq" id="WP_317969409.1">
    <property type="nucleotide sequence ID" value="NZ_CP129118.1"/>
</dbReference>
<evidence type="ECO:0000313" key="9">
    <source>
        <dbReference type="EMBL" id="WOV88397.1"/>
    </source>
</evidence>
<dbReference type="Gene3D" id="1.10.760.10">
    <property type="entry name" value="Cytochrome c-like domain"/>
    <property type="match status" value="1"/>
</dbReference>
<keyword evidence="5 6" id="KW-0408">Iron</keyword>
<dbReference type="Proteomes" id="UP001303902">
    <property type="component" value="Chromosome"/>
</dbReference>
<feature type="domain" description="Cytochrome c" evidence="8">
    <location>
        <begin position="32"/>
        <end position="110"/>
    </location>
</feature>
<feature type="chain" id="PRO_5046448903" evidence="7">
    <location>
        <begin position="21"/>
        <end position="110"/>
    </location>
</feature>
<dbReference type="PANTHER" id="PTHR37823:SF4">
    <property type="entry name" value="MENAQUINOL-CYTOCHROME C REDUCTASE CYTOCHROME B_C SUBUNIT"/>
    <property type="match status" value="1"/>
</dbReference>
<evidence type="ECO:0000256" key="1">
    <source>
        <dbReference type="ARBA" id="ARBA00022448"/>
    </source>
</evidence>
<feature type="signal peptide" evidence="7">
    <location>
        <begin position="1"/>
        <end position="20"/>
    </location>
</feature>
<dbReference type="InterPro" id="IPR012218">
    <property type="entry name" value="Cyt_c_BACSU-c550-type"/>
</dbReference>
<dbReference type="InterPro" id="IPR009056">
    <property type="entry name" value="Cyt_c-like_dom"/>
</dbReference>
<keyword evidence="4" id="KW-0249">Electron transport</keyword>
<accession>A0ABZ0L819</accession>
<dbReference type="InterPro" id="IPR054782">
    <property type="entry name" value="Cytochro_C551"/>
</dbReference>
<dbReference type="EMBL" id="CP129118">
    <property type="protein sequence ID" value="WOV88397.1"/>
    <property type="molecule type" value="Genomic_DNA"/>
</dbReference>
<evidence type="ECO:0000256" key="2">
    <source>
        <dbReference type="ARBA" id="ARBA00022617"/>
    </source>
</evidence>
<dbReference type="PROSITE" id="PS51257">
    <property type="entry name" value="PROKAR_LIPOPROTEIN"/>
    <property type="match status" value="1"/>
</dbReference>
<sequence length="110" mass="10997">MKSKLLAVVFGATLVLGACGGGGDKTTDSGAGDSANGIDADKVYQANCATCHGGNLEGRGNAPALANIGAELSESEIHTIIEEGLPGGMPGNLIQGDDLDAVAKWLSEKK</sequence>
<proteinExistence type="predicted"/>
<dbReference type="NCBIfam" id="NF045774">
    <property type="entry name" value="cytochro_C551"/>
    <property type="match status" value="1"/>
</dbReference>
<dbReference type="PROSITE" id="PS51007">
    <property type="entry name" value="CYTC"/>
    <property type="match status" value="1"/>
</dbReference>
<protein>
    <submittedName>
        <fullName evidence="9">Cytochrome c</fullName>
    </submittedName>
</protein>
<keyword evidence="2 6" id="KW-0349">Heme</keyword>
<keyword evidence="3 6" id="KW-0479">Metal-binding</keyword>
<keyword evidence="10" id="KW-1185">Reference proteome</keyword>
<evidence type="ECO:0000313" key="10">
    <source>
        <dbReference type="Proteomes" id="UP001303902"/>
    </source>
</evidence>
<keyword evidence="1" id="KW-0813">Transport</keyword>
<dbReference type="SUPFAM" id="SSF46626">
    <property type="entry name" value="Cytochrome c"/>
    <property type="match status" value="1"/>
</dbReference>
<name>A0ABZ0L819_9BACL</name>
<evidence type="ECO:0000256" key="3">
    <source>
        <dbReference type="ARBA" id="ARBA00022723"/>
    </source>
</evidence>
<evidence type="ECO:0000256" key="5">
    <source>
        <dbReference type="ARBA" id="ARBA00023004"/>
    </source>
</evidence>
<reference evidence="9 10" key="1">
    <citation type="submission" date="2023-06" db="EMBL/GenBank/DDBJ databases">
        <title>Sporosarcina sp. nov., isolated from Korean tranditional fermented seafood 'Jeotgal'.</title>
        <authorList>
            <person name="Yang A.I."/>
            <person name="Shin N.-R."/>
        </authorList>
    </citation>
    <scope>NUCLEOTIDE SEQUENCE [LARGE SCALE GENOMIC DNA]</scope>
    <source>
        <strain evidence="9 10">T2O-4</strain>
    </source>
</reference>
<organism evidence="9 10">
    <name type="scientific">Sporosarcina oncorhynchi</name>
    <dbReference type="NCBI Taxonomy" id="3056444"/>
    <lineage>
        <taxon>Bacteria</taxon>
        <taxon>Bacillati</taxon>
        <taxon>Bacillota</taxon>
        <taxon>Bacilli</taxon>
        <taxon>Bacillales</taxon>
        <taxon>Caryophanaceae</taxon>
        <taxon>Sporosarcina</taxon>
    </lineage>
</organism>
<dbReference type="Pfam" id="PF13442">
    <property type="entry name" value="Cytochrome_CBB3"/>
    <property type="match status" value="1"/>
</dbReference>